<evidence type="ECO:0000313" key="1">
    <source>
        <dbReference type="EMBL" id="EFU43353.1"/>
    </source>
</evidence>
<organism evidence="1 2">
    <name type="scientific">Paenibacillus vortex V453</name>
    <dbReference type="NCBI Taxonomy" id="715225"/>
    <lineage>
        <taxon>Bacteria</taxon>
        <taxon>Bacillati</taxon>
        <taxon>Bacillota</taxon>
        <taxon>Bacilli</taxon>
        <taxon>Bacillales</taxon>
        <taxon>Paenibacillaceae</taxon>
        <taxon>Paenibacillus</taxon>
    </lineage>
</organism>
<gene>
    <name evidence="1" type="ORF">PVOR_03290</name>
</gene>
<reference evidence="1 2" key="1">
    <citation type="journal article" date="2010" name="BMC Genomics">
        <title>Genome sequence of the pattern forming Paenibacillus vortex bacterium reveals potential for thriving in complex environments.</title>
        <authorList>
            <person name="Sirota-Madi A."/>
            <person name="Olender T."/>
            <person name="Helman Y."/>
            <person name="Ingham C."/>
            <person name="Brainis I."/>
            <person name="Roth D."/>
            <person name="Hagi E."/>
            <person name="Brodsky L."/>
            <person name="Leshkowitz D."/>
            <person name="Galatenko V."/>
            <person name="Nikolaev V."/>
            <person name="Mugasimangalam R.C."/>
            <person name="Bransburg-Zabary S."/>
            <person name="Gutnick D.L."/>
            <person name="Lancet D."/>
            <person name="Ben-Jacob E."/>
        </authorList>
    </citation>
    <scope>NUCLEOTIDE SEQUENCE [LARGE SCALE GENOMIC DNA]</scope>
    <source>
        <strain evidence="1 2">V453</strain>
    </source>
</reference>
<evidence type="ECO:0000313" key="2">
    <source>
        <dbReference type="Proteomes" id="UP000003094"/>
    </source>
</evidence>
<sequence>MADRLLEGASVLALSFVIEPASSKGTLGAGVSSR</sequence>
<protein>
    <submittedName>
        <fullName evidence="1">Uncharacterized protein</fullName>
    </submittedName>
</protein>
<dbReference type="Proteomes" id="UP000003094">
    <property type="component" value="Unassembled WGS sequence"/>
</dbReference>
<keyword evidence="2" id="KW-1185">Reference proteome</keyword>
<accession>A0A2R9T156</accession>
<dbReference type="AlphaFoldDB" id="A0A2R9T156"/>
<dbReference type="KEGG" id="pvo:PVOR_03290"/>
<name>A0A2R9T156_9BACL</name>
<comment type="caution">
    <text evidence="1">The sequence shown here is derived from an EMBL/GenBank/DDBJ whole genome shotgun (WGS) entry which is preliminary data.</text>
</comment>
<proteinExistence type="predicted"/>
<dbReference type="EMBL" id="ADHJ01000006">
    <property type="protein sequence ID" value="EFU43353.1"/>
    <property type="molecule type" value="Genomic_DNA"/>
</dbReference>